<gene>
    <name evidence="3" type="ORF">GCM10009854_04240</name>
</gene>
<accession>A0ABP5SIR7</accession>
<dbReference type="Gene3D" id="1.10.1780.10">
    <property type="entry name" value="Clp, N-terminal domain"/>
    <property type="match status" value="2"/>
</dbReference>
<organism evidence="3 4">
    <name type="scientific">Saccharopolyspora halophila</name>
    <dbReference type="NCBI Taxonomy" id="405551"/>
    <lineage>
        <taxon>Bacteria</taxon>
        <taxon>Bacillati</taxon>
        <taxon>Actinomycetota</taxon>
        <taxon>Actinomycetes</taxon>
        <taxon>Pseudonocardiales</taxon>
        <taxon>Pseudonocardiaceae</taxon>
        <taxon>Saccharopolyspora</taxon>
    </lineage>
</organism>
<name>A0ABP5SIR7_9PSEU</name>
<dbReference type="PROSITE" id="PS51903">
    <property type="entry name" value="CLP_R"/>
    <property type="match status" value="1"/>
</dbReference>
<dbReference type="GO" id="GO:0008233">
    <property type="term" value="F:peptidase activity"/>
    <property type="evidence" value="ECO:0007669"/>
    <property type="project" value="UniProtKB-KW"/>
</dbReference>
<dbReference type="RefSeq" id="WP_344125853.1">
    <property type="nucleotide sequence ID" value="NZ_BAAARA010000001.1"/>
</dbReference>
<comment type="caution">
    <text evidence="3">The sequence shown here is derived from an EMBL/GenBank/DDBJ whole genome shotgun (WGS) entry which is preliminary data.</text>
</comment>
<feature type="domain" description="Clp R" evidence="2">
    <location>
        <begin position="2"/>
        <end position="175"/>
    </location>
</feature>
<protein>
    <submittedName>
        <fullName evidence="3">Clp protease N-terminal domain-containing protein</fullName>
    </submittedName>
</protein>
<evidence type="ECO:0000256" key="1">
    <source>
        <dbReference type="PROSITE-ProRule" id="PRU01251"/>
    </source>
</evidence>
<dbReference type="GO" id="GO:0006508">
    <property type="term" value="P:proteolysis"/>
    <property type="evidence" value="ECO:0007669"/>
    <property type="project" value="UniProtKB-KW"/>
</dbReference>
<keyword evidence="4" id="KW-1185">Reference proteome</keyword>
<dbReference type="EMBL" id="BAAARA010000001">
    <property type="protein sequence ID" value="GAA2332185.1"/>
    <property type="molecule type" value="Genomic_DNA"/>
</dbReference>
<keyword evidence="3" id="KW-0645">Protease</keyword>
<evidence type="ECO:0000313" key="3">
    <source>
        <dbReference type="EMBL" id="GAA2332185.1"/>
    </source>
</evidence>
<sequence>MFERFTHDARQVVTVAQELARETDSPKIDSRHVLGGLATCGEATSALRSAGVDNKALAERIRSELSSDGLDAEALATLGIDLESVSARADELFGQGALRRGGRKRARGHVPFTSDAKKILELALREAIRLKHRTIDGRHVLLGLIRAECPGRATLAATGADLDELRAHLEQPEAKSA</sequence>
<proteinExistence type="predicted"/>
<keyword evidence="1" id="KW-0677">Repeat</keyword>
<evidence type="ECO:0000313" key="4">
    <source>
        <dbReference type="Proteomes" id="UP001501218"/>
    </source>
</evidence>
<dbReference type="Proteomes" id="UP001501218">
    <property type="component" value="Unassembled WGS sequence"/>
</dbReference>
<dbReference type="Pfam" id="PF02861">
    <property type="entry name" value="Clp_N"/>
    <property type="match status" value="2"/>
</dbReference>
<keyword evidence="3" id="KW-0378">Hydrolase</keyword>
<reference evidence="4" key="1">
    <citation type="journal article" date="2019" name="Int. J. Syst. Evol. Microbiol.">
        <title>The Global Catalogue of Microorganisms (GCM) 10K type strain sequencing project: providing services to taxonomists for standard genome sequencing and annotation.</title>
        <authorList>
            <consortium name="The Broad Institute Genomics Platform"/>
            <consortium name="The Broad Institute Genome Sequencing Center for Infectious Disease"/>
            <person name="Wu L."/>
            <person name="Ma J."/>
        </authorList>
    </citation>
    <scope>NUCLEOTIDE SEQUENCE [LARGE SCALE GENOMIC DNA]</scope>
    <source>
        <strain evidence="4">JCM 16221</strain>
    </source>
</reference>
<dbReference type="InterPro" id="IPR004176">
    <property type="entry name" value="Clp_R_N"/>
</dbReference>
<dbReference type="SUPFAM" id="SSF81923">
    <property type="entry name" value="Double Clp-N motif"/>
    <property type="match status" value="2"/>
</dbReference>
<dbReference type="InterPro" id="IPR036628">
    <property type="entry name" value="Clp_N_dom_sf"/>
</dbReference>
<evidence type="ECO:0000259" key="2">
    <source>
        <dbReference type="PROSITE" id="PS51903"/>
    </source>
</evidence>